<evidence type="ECO:0000313" key="2">
    <source>
        <dbReference type="EMBL" id="GFF26626.1"/>
    </source>
</evidence>
<proteinExistence type="predicted"/>
<organism evidence="2 3">
    <name type="scientific">Aspergillus udagawae</name>
    <dbReference type="NCBI Taxonomy" id="91492"/>
    <lineage>
        <taxon>Eukaryota</taxon>
        <taxon>Fungi</taxon>
        <taxon>Dikarya</taxon>
        <taxon>Ascomycota</taxon>
        <taxon>Pezizomycotina</taxon>
        <taxon>Eurotiomycetes</taxon>
        <taxon>Eurotiomycetidae</taxon>
        <taxon>Eurotiales</taxon>
        <taxon>Aspergillaceae</taxon>
        <taxon>Aspergillus</taxon>
        <taxon>Aspergillus subgen. Fumigati</taxon>
    </lineage>
</organism>
<reference evidence="2 3" key="1">
    <citation type="submission" date="2020-01" db="EMBL/GenBank/DDBJ databases">
        <title>Draft genome sequence of Aspergillus udagawae IFM 46972.</title>
        <authorList>
            <person name="Takahashi H."/>
            <person name="Yaguchi T."/>
        </authorList>
    </citation>
    <scope>NUCLEOTIDE SEQUENCE [LARGE SCALE GENOMIC DNA]</scope>
    <source>
        <strain evidence="2 3">IFM 46972</strain>
    </source>
</reference>
<feature type="compositionally biased region" description="Polar residues" evidence="1">
    <location>
        <begin position="122"/>
        <end position="132"/>
    </location>
</feature>
<accession>A0A8H3N9V6</accession>
<evidence type="ECO:0000313" key="3">
    <source>
        <dbReference type="Proteomes" id="UP000465221"/>
    </source>
</evidence>
<dbReference type="AlphaFoldDB" id="A0A8H3N9V6"/>
<sequence length="326" mass="33962">MESVQKAVRDAADGLRNLAFGPQEVTESAAQHGEEPVSGVQGRGTATDPYDAGNRDGEFRVPSWRHVVIGVSPRMVLNAMGRDSAANSPYTEQPGAPHTQDNTAVIPEPLESITPIEVKPTDVSSAHSTSDQGAGAGTGTAAALPVAPQPSPAPAAQEKSQSTTPDTNLEPRPGNPAVDEPSPAQDQSNPTASSADTTTTSSDSTSSSSSNNSPTHSESEKPAPEQRSQTMPDGDSSSQQKDDGGVPGGVERAPPTTTQQVSVEALKGPQGPAPRDAYEFEKEMDGQPSKTKTDQDTDGKGDTGSHHHKMGHMKERLGKVFKHGNH</sequence>
<feature type="region of interest" description="Disordered" evidence="1">
    <location>
        <begin position="1"/>
        <end position="60"/>
    </location>
</feature>
<feature type="compositionally biased region" description="Basic and acidic residues" evidence="1">
    <location>
        <begin position="276"/>
        <end position="305"/>
    </location>
</feature>
<dbReference type="Proteomes" id="UP000465221">
    <property type="component" value="Unassembled WGS sequence"/>
</dbReference>
<dbReference type="EMBL" id="BLKC01000008">
    <property type="protein sequence ID" value="GFF26626.1"/>
    <property type="molecule type" value="Genomic_DNA"/>
</dbReference>
<gene>
    <name evidence="2" type="ORF">IFM46972_01842</name>
</gene>
<name>A0A8H3N9V6_9EURO</name>
<feature type="compositionally biased region" description="Polar residues" evidence="1">
    <location>
        <begin position="158"/>
        <end position="167"/>
    </location>
</feature>
<evidence type="ECO:0000256" key="1">
    <source>
        <dbReference type="SAM" id="MobiDB-lite"/>
    </source>
</evidence>
<protein>
    <submittedName>
        <fullName evidence="2">Uncharacterized protein</fullName>
    </submittedName>
</protein>
<comment type="caution">
    <text evidence="2">The sequence shown here is derived from an EMBL/GenBank/DDBJ whole genome shotgun (WGS) entry which is preliminary data.</text>
</comment>
<feature type="compositionally biased region" description="Low complexity" evidence="1">
    <location>
        <begin position="188"/>
        <end position="215"/>
    </location>
</feature>
<feature type="region of interest" description="Disordered" evidence="1">
    <location>
        <begin position="80"/>
        <end position="326"/>
    </location>
</feature>